<evidence type="ECO:0000256" key="1">
    <source>
        <dbReference type="SAM" id="MobiDB-lite"/>
    </source>
</evidence>
<keyword evidence="3" id="KW-1185">Reference proteome</keyword>
<accession>A0A401TTZ6</accession>
<dbReference type="AlphaFoldDB" id="A0A401TTZ6"/>
<comment type="caution">
    <text evidence="2">The sequence shown here is derived from an EMBL/GenBank/DDBJ whole genome shotgun (WGS) entry which is preliminary data.</text>
</comment>
<name>A0A401TTZ6_CHIPU</name>
<dbReference type="Proteomes" id="UP000287033">
    <property type="component" value="Unassembled WGS sequence"/>
</dbReference>
<gene>
    <name evidence="2" type="ORF">chiPu_0029999</name>
</gene>
<protein>
    <submittedName>
        <fullName evidence="2">Uncharacterized protein</fullName>
    </submittedName>
</protein>
<sequence>MNGPAGGRRPFETRARARSLRVTVLEPRVSLRSTHPTQRYEASYKSKWPGRARPSQNNLSLRLARRA</sequence>
<proteinExistence type="predicted"/>
<organism evidence="2 3">
    <name type="scientific">Chiloscyllium punctatum</name>
    <name type="common">Brownbanded bambooshark</name>
    <name type="synonym">Hemiscyllium punctatum</name>
    <dbReference type="NCBI Taxonomy" id="137246"/>
    <lineage>
        <taxon>Eukaryota</taxon>
        <taxon>Metazoa</taxon>
        <taxon>Chordata</taxon>
        <taxon>Craniata</taxon>
        <taxon>Vertebrata</taxon>
        <taxon>Chondrichthyes</taxon>
        <taxon>Elasmobranchii</taxon>
        <taxon>Galeomorphii</taxon>
        <taxon>Galeoidea</taxon>
        <taxon>Orectolobiformes</taxon>
        <taxon>Hemiscylliidae</taxon>
        <taxon>Chiloscyllium</taxon>
    </lineage>
</organism>
<dbReference type="EMBL" id="BEZZ01172175">
    <property type="protein sequence ID" value="GCC46125.1"/>
    <property type="molecule type" value="Genomic_DNA"/>
</dbReference>
<reference evidence="2 3" key="1">
    <citation type="journal article" date="2018" name="Nat. Ecol. Evol.">
        <title>Shark genomes provide insights into elasmobranch evolution and the origin of vertebrates.</title>
        <authorList>
            <person name="Hara Y"/>
            <person name="Yamaguchi K"/>
            <person name="Onimaru K"/>
            <person name="Kadota M"/>
            <person name="Koyanagi M"/>
            <person name="Keeley SD"/>
            <person name="Tatsumi K"/>
            <person name="Tanaka K"/>
            <person name="Motone F"/>
            <person name="Kageyama Y"/>
            <person name="Nozu R"/>
            <person name="Adachi N"/>
            <person name="Nishimura O"/>
            <person name="Nakagawa R"/>
            <person name="Tanegashima C"/>
            <person name="Kiyatake I"/>
            <person name="Matsumoto R"/>
            <person name="Murakumo K"/>
            <person name="Nishida K"/>
            <person name="Terakita A"/>
            <person name="Kuratani S"/>
            <person name="Sato K"/>
            <person name="Hyodo S Kuraku.S."/>
        </authorList>
    </citation>
    <scope>NUCLEOTIDE SEQUENCE [LARGE SCALE GENOMIC DNA]</scope>
</reference>
<feature type="non-terminal residue" evidence="2">
    <location>
        <position position="67"/>
    </location>
</feature>
<feature type="region of interest" description="Disordered" evidence="1">
    <location>
        <begin position="33"/>
        <end position="67"/>
    </location>
</feature>
<evidence type="ECO:0000313" key="3">
    <source>
        <dbReference type="Proteomes" id="UP000287033"/>
    </source>
</evidence>
<evidence type="ECO:0000313" key="2">
    <source>
        <dbReference type="EMBL" id="GCC46125.1"/>
    </source>
</evidence>